<protein>
    <submittedName>
        <fullName evidence="1">Uncharacterized protein</fullName>
    </submittedName>
</protein>
<evidence type="ECO:0000313" key="1">
    <source>
        <dbReference type="EMBL" id="CAI9281094.1"/>
    </source>
</evidence>
<dbReference type="Proteomes" id="UP001177003">
    <property type="component" value="Chromosome 4"/>
</dbReference>
<reference evidence="1" key="1">
    <citation type="submission" date="2023-04" db="EMBL/GenBank/DDBJ databases">
        <authorList>
            <person name="Vijverberg K."/>
            <person name="Xiong W."/>
            <person name="Schranz E."/>
        </authorList>
    </citation>
    <scope>NUCLEOTIDE SEQUENCE</scope>
</reference>
<dbReference type="EMBL" id="OX465080">
    <property type="protein sequence ID" value="CAI9281094.1"/>
    <property type="molecule type" value="Genomic_DNA"/>
</dbReference>
<accession>A0AA36E2N6</accession>
<sequence>MTNIEEEERIEYVELEFDLEEEVIKDHAIIEDVEFLLKSQESNMKSLINNAVTHLEIHLTDSIVKKIQDFVDLVTKEVKKLDKFCLGIKHNVDVILTASRTLIEVIRAFHKDYEEELKLKKESIENTFRGNENTVTYFHDQ</sequence>
<gene>
    <name evidence="1" type="ORF">LSALG_LOCUS20810</name>
</gene>
<dbReference type="AlphaFoldDB" id="A0AA36E2N6"/>
<keyword evidence="2" id="KW-1185">Reference proteome</keyword>
<name>A0AA36E2N6_LACSI</name>
<organism evidence="1 2">
    <name type="scientific">Lactuca saligna</name>
    <name type="common">Willowleaf lettuce</name>
    <dbReference type="NCBI Taxonomy" id="75948"/>
    <lineage>
        <taxon>Eukaryota</taxon>
        <taxon>Viridiplantae</taxon>
        <taxon>Streptophyta</taxon>
        <taxon>Embryophyta</taxon>
        <taxon>Tracheophyta</taxon>
        <taxon>Spermatophyta</taxon>
        <taxon>Magnoliopsida</taxon>
        <taxon>eudicotyledons</taxon>
        <taxon>Gunneridae</taxon>
        <taxon>Pentapetalae</taxon>
        <taxon>asterids</taxon>
        <taxon>campanulids</taxon>
        <taxon>Asterales</taxon>
        <taxon>Asteraceae</taxon>
        <taxon>Cichorioideae</taxon>
        <taxon>Cichorieae</taxon>
        <taxon>Lactucinae</taxon>
        <taxon>Lactuca</taxon>
    </lineage>
</organism>
<evidence type="ECO:0000313" key="2">
    <source>
        <dbReference type="Proteomes" id="UP001177003"/>
    </source>
</evidence>
<proteinExistence type="predicted"/>